<accession>D5RUC8</accession>
<dbReference type="Pfam" id="PF07862">
    <property type="entry name" value="Nif11"/>
    <property type="match status" value="1"/>
</dbReference>
<name>D5RUC8_9PROT</name>
<comment type="caution">
    <text evidence="2">The sequence shown here is derived from an EMBL/GenBank/DDBJ whole genome shotgun (WGS) entry which is preliminary data.</text>
</comment>
<sequence>MSASEWQRLERDLQAQPALREALVQCRSREEAATVAQSRGYRVSAIDLPSRQALPDEALDQVTGGVIHNPANRWIPFDW</sequence>
<keyword evidence="3" id="KW-1185">Reference proteome</keyword>
<dbReference type="EC" id="4.3.2.1" evidence="2"/>
<dbReference type="EMBL" id="ADVL01000970">
    <property type="protein sequence ID" value="EFH09088.1"/>
    <property type="molecule type" value="Genomic_DNA"/>
</dbReference>
<dbReference type="HOGENOM" id="CLU_184517_0_0_5"/>
<feature type="domain" description="Nif11" evidence="1">
    <location>
        <begin position="1"/>
        <end position="47"/>
    </location>
</feature>
<gene>
    <name evidence="2" type="primary">argH</name>
    <name evidence="2" type="ORF">HMPREF0731_4690</name>
</gene>
<evidence type="ECO:0000313" key="3">
    <source>
        <dbReference type="Proteomes" id="UP000005324"/>
    </source>
</evidence>
<dbReference type="AlphaFoldDB" id="D5RUC8"/>
<keyword evidence="2" id="KW-0456">Lyase</keyword>
<dbReference type="GO" id="GO:0004056">
    <property type="term" value="F:argininosuccinate lyase activity"/>
    <property type="evidence" value="ECO:0007669"/>
    <property type="project" value="UniProtKB-EC"/>
</dbReference>
<organism evidence="2 3">
    <name type="scientific">Pseudoroseomonas cervicalis ATCC 49957</name>
    <dbReference type="NCBI Taxonomy" id="525371"/>
    <lineage>
        <taxon>Bacteria</taxon>
        <taxon>Pseudomonadati</taxon>
        <taxon>Pseudomonadota</taxon>
        <taxon>Alphaproteobacteria</taxon>
        <taxon>Acetobacterales</taxon>
        <taxon>Roseomonadaceae</taxon>
        <taxon>Roseomonas</taxon>
    </lineage>
</organism>
<proteinExistence type="predicted"/>
<evidence type="ECO:0000259" key="1">
    <source>
        <dbReference type="Pfam" id="PF07862"/>
    </source>
</evidence>
<evidence type="ECO:0000313" key="2">
    <source>
        <dbReference type="EMBL" id="EFH09088.1"/>
    </source>
</evidence>
<feature type="non-terminal residue" evidence="2">
    <location>
        <position position="79"/>
    </location>
</feature>
<dbReference type="RefSeq" id="WP_007006248.1">
    <property type="nucleotide sequence ID" value="NZ_GG770986.1"/>
</dbReference>
<protein>
    <submittedName>
        <fullName evidence="2">Bacteriocin propeptide, TIGR03798 family</fullName>
        <ecNumber evidence="2">4.3.2.1</ecNumber>
    </submittedName>
</protein>
<reference evidence="2 3" key="1">
    <citation type="submission" date="2010-04" db="EMBL/GenBank/DDBJ databases">
        <authorList>
            <person name="Qin X."/>
            <person name="Bachman B."/>
            <person name="Battles P."/>
            <person name="Bell A."/>
            <person name="Bess C."/>
            <person name="Bickham C."/>
            <person name="Chaboub L."/>
            <person name="Chen D."/>
            <person name="Coyle M."/>
            <person name="Deiros D.R."/>
            <person name="Dinh H."/>
            <person name="Forbes L."/>
            <person name="Fowler G."/>
            <person name="Francisco L."/>
            <person name="Fu Q."/>
            <person name="Gubbala S."/>
            <person name="Hale W."/>
            <person name="Han Y."/>
            <person name="Hemphill L."/>
            <person name="Highlander S.K."/>
            <person name="Hirani K."/>
            <person name="Hogues M."/>
            <person name="Jackson L."/>
            <person name="Jakkamsetti A."/>
            <person name="Javaid M."/>
            <person name="Jiang H."/>
            <person name="Korchina V."/>
            <person name="Kovar C."/>
            <person name="Lara F."/>
            <person name="Lee S."/>
            <person name="Mata R."/>
            <person name="Mathew T."/>
            <person name="Moen C."/>
            <person name="Morales K."/>
            <person name="Munidasa M."/>
            <person name="Nazareth L."/>
            <person name="Ngo R."/>
            <person name="Nguyen L."/>
            <person name="Okwuonu G."/>
            <person name="Ongeri F."/>
            <person name="Patil S."/>
            <person name="Petrosino J."/>
            <person name="Pham C."/>
            <person name="Pham P."/>
            <person name="Pu L.-L."/>
            <person name="Puazo M."/>
            <person name="Raj R."/>
            <person name="Reid J."/>
            <person name="Rouhana J."/>
            <person name="Saada N."/>
            <person name="Shang Y."/>
            <person name="Simmons D."/>
            <person name="Thornton R."/>
            <person name="Warren J."/>
            <person name="Weissenberger G."/>
            <person name="Zhang J."/>
            <person name="Zhang L."/>
            <person name="Zhou C."/>
            <person name="Zhu D."/>
            <person name="Muzny D."/>
            <person name="Worley K."/>
            <person name="Gibbs R."/>
        </authorList>
    </citation>
    <scope>NUCLEOTIDE SEQUENCE [LARGE SCALE GENOMIC DNA]</scope>
    <source>
        <strain evidence="2 3">ATCC 49957</strain>
    </source>
</reference>
<dbReference type="Proteomes" id="UP000005324">
    <property type="component" value="Unassembled WGS sequence"/>
</dbReference>
<dbReference type="InterPro" id="IPR012903">
    <property type="entry name" value="Nif11"/>
</dbReference>